<protein>
    <submittedName>
        <fullName evidence="2">Uncharacterized protein</fullName>
    </submittedName>
</protein>
<keyword evidence="1" id="KW-1133">Transmembrane helix</keyword>
<evidence type="ECO:0000313" key="2">
    <source>
        <dbReference type="EMBL" id="OJJ53350.1"/>
    </source>
</evidence>
<feature type="transmembrane region" description="Helical" evidence="1">
    <location>
        <begin position="6"/>
        <end position="29"/>
    </location>
</feature>
<keyword evidence="3" id="KW-1185">Reference proteome</keyword>
<name>A0A1L9T1M6_9EURO</name>
<gene>
    <name evidence="2" type="ORF">ASPSYDRAFT_50850</name>
</gene>
<dbReference type="OrthoDB" id="10589041at2759"/>
<sequence length="108" mass="12218">MGWSIEDIVSFITMCISIPTFMLALWAILKCCKRSRHRRQEMSSRSESPTAIDMPLNQISHKAFPSLPSLAIGDPGVLEAGWVQFNQITTSTMSRSGTFRVDQRIRED</sequence>
<evidence type="ECO:0000256" key="1">
    <source>
        <dbReference type="SAM" id="Phobius"/>
    </source>
</evidence>
<reference evidence="3" key="1">
    <citation type="journal article" date="2017" name="Genome Biol.">
        <title>Comparative genomics reveals high biological diversity and specific adaptations in the industrially and medically important fungal genus Aspergillus.</title>
        <authorList>
            <person name="de Vries R.P."/>
            <person name="Riley R."/>
            <person name="Wiebenga A."/>
            <person name="Aguilar-Osorio G."/>
            <person name="Amillis S."/>
            <person name="Uchima C.A."/>
            <person name="Anderluh G."/>
            <person name="Asadollahi M."/>
            <person name="Askin M."/>
            <person name="Barry K."/>
            <person name="Battaglia E."/>
            <person name="Bayram O."/>
            <person name="Benocci T."/>
            <person name="Braus-Stromeyer S.A."/>
            <person name="Caldana C."/>
            <person name="Canovas D."/>
            <person name="Cerqueira G.C."/>
            <person name="Chen F."/>
            <person name="Chen W."/>
            <person name="Choi C."/>
            <person name="Clum A."/>
            <person name="Dos Santos R.A."/>
            <person name="Damasio A.R."/>
            <person name="Diallinas G."/>
            <person name="Emri T."/>
            <person name="Fekete E."/>
            <person name="Flipphi M."/>
            <person name="Freyberg S."/>
            <person name="Gallo A."/>
            <person name="Gournas C."/>
            <person name="Habgood R."/>
            <person name="Hainaut M."/>
            <person name="Harispe M.L."/>
            <person name="Henrissat B."/>
            <person name="Hilden K.S."/>
            <person name="Hope R."/>
            <person name="Hossain A."/>
            <person name="Karabika E."/>
            <person name="Karaffa L."/>
            <person name="Karanyi Z."/>
            <person name="Krasevec N."/>
            <person name="Kuo A."/>
            <person name="Kusch H."/>
            <person name="LaButti K."/>
            <person name="Lagendijk E.L."/>
            <person name="Lapidus A."/>
            <person name="Levasseur A."/>
            <person name="Lindquist E."/>
            <person name="Lipzen A."/>
            <person name="Logrieco A.F."/>
            <person name="MacCabe A."/>
            <person name="Maekelae M.R."/>
            <person name="Malavazi I."/>
            <person name="Melin P."/>
            <person name="Meyer V."/>
            <person name="Mielnichuk N."/>
            <person name="Miskei M."/>
            <person name="Molnar A.P."/>
            <person name="Mule G."/>
            <person name="Ngan C.Y."/>
            <person name="Orejas M."/>
            <person name="Orosz E."/>
            <person name="Ouedraogo J.P."/>
            <person name="Overkamp K.M."/>
            <person name="Park H.-S."/>
            <person name="Perrone G."/>
            <person name="Piumi F."/>
            <person name="Punt P.J."/>
            <person name="Ram A.F."/>
            <person name="Ramon A."/>
            <person name="Rauscher S."/>
            <person name="Record E."/>
            <person name="Riano-Pachon D.M."/>
            <person name="Robert V."/>
            <person name="Roehrig J."/>
            <person name="Ruller R."/>
            <person name="Salamov A."/>
            <person name="Salih N.S."/>
            <person name="Samson R.A."/>
            <person name="Sandor E."/>
            <person name="Sanguinetti M."/>
            <person name="Schuetze T."/>
            <person name="Sepcic K."/>
            <person name="Shelest E."/>
            <person name="Sherlock G."/>
            <person name="Sophianopoulou V."/>
            <person name="Squina F.M."/>
            <person name="Sun H."/>
            <person name="Susca A."/>
            <person name="Todd R.B."/>
            <person name="Tsang A."/>
            <person name="Unkles S.E."/>
            <person name="van de Wiele N."/>
            <person name="van Rossen-Uffink D."/>
            <person name="Oliveira J.V."/>
            <person name="Vesth T.C."/>
            <person name="Visser J."/>
            <person name="Yu J.-H."/>
            <person name="Zhou M."/>
            <person name="Andersen M.R."/>
            <person name="Archer D.B."/>
            <person name="Baker S.E."/>
            <person name="Benoit I."/>
            <person name="Brakhage A.A."/>
            <person name="Braus G.H."/>
            <person name="Fischer R."/>
            <person name="Frisvad J.C."/>
            <person name="Goldman G.H."/>
            <person name="Houbraken J."/>
            <person name="Oakley B."/>
            <person name="Pocsi I."/>
            <person name="Scazzocchio C."/>
            <person name="Seiboth B."/>
            <person name="vanKuyk P.A."/>
            <person name="Wortman J."/>
            <person name="Dyer P.S."/>
            <person name="Grigoriev I.V."/>
        </authorList>
    </citation>
    <scope>NUCLEOTIDE SEQUENCE [LARGE SCALE GENOMIC DNA]</scope>
    <source>
        <strain evidence="3">CBS 593.65</strain>
    </source>
</reference>
<dbReference type="RefSeq" id="XP_040697156.1">
    <property type="nucleotide sequence ID" value="XM_040848166.1"/>
</dbReference>
<proteinExistence type="predicted"/>
<dbReference type="VEuPathDB" id="FungiDB:ASPSYDRAFT_50850"/>
<keyword evidence="1" id="KW-0472">Membrane</keyword>
<evidence type="ECO:0000313" key="3">
    <source>
        <dbReference type="Proteomes" id="UP000184356"/>
    </source>
</evidence>
<dbReference type="Proteomes" id="UP000184356">
    <property type="component" value="Unassembled WGS sequence"/>
</dbReference>
<dbReference type="GeneID" id="63764239"/>
<dbReference type="AlphaFoldDB" id="A0A1L9T1M6"/>
<organism evidence="2 3">
    <name type="scientific">Aspergillus sydowii CBS 593.65</name>
    <dbReference type="NCBI Taxonomy" id="1036612"/>
    <lineage>
        <taxon>Eukaryota</taxon>
        <taxon>Fungi</taxon>
        <taxon>Dikarya</taxon>
        <taxon>Ascomycota</taxon>
        <taxon>Pezizomycotina</taxon>
        <taxon>Eurotiomycetes</taxon>
        <taxon>Eurotiomycetidae</taxon>
        <taxon>Eurotiales</taxon>
        <taxon>Aspergillaceae</taxon>
        <taxon>Aspergillus</taxon>
        <taxon>Aspergillus subgen. Nidulantes</taxon>
    </lineage>
</organism>
<accession>A0A1L9T1M6</accession>
<dbReference type="EMBL" id="KV878597">
    <property type="protein sequence ID" value="OJJ53350.1"/>
    <property type="molecule type" value="Genomic_DNA"/>
</dbReference>
<keyword evidence="1" id="KW-0812">Transmembrane</keyword>